<feature type="region of interest" description="Disordered" evidence="1">
    <location>
        <begin position="356"/>
        <end position="395"/>
    </location>
</feature>
<organism evidence="2 3">
    <name type="scientific">Botryobasidium botryosum (strain FD-172 SS1)</name>
    <dbReference type="NCBI Taxonomy" id="930990"/>
    <lineage>
        <taxon>Eukaryota</taxon>
        <taxon>Fungi</taxon>
        <taxon>Dikarya</taxon>
        <taxon>Basidiomycota</taxon>
        <taxon>Agaricomycotina</taxon>
        <taxon>Agaricomycetes</taxon>
        <taxon>Cantharellales</taxon>
        <taxon>Botryobasidiaceae</taxon>
        <taxon>Botryobasidium</taxon>
    </lineage>
</organism>
<feature type="compositionally biased region" description="Low complexity" evidence="1">
    <location>
        <begin position="220"/>
        <end position="229"/>
    </location>
</feature>
<sequence length="423" mass="45326">MSSASSSSSSSSSFIPNPTPTKNNVPFDIQLKSPRFLTAFETASVAERLDFISEGFRRYGVTKASYMEKAVRRNIIDFRKRLHLPTIPSTCAFEALFEINEETARDFITHSTSIFAIAFGGKTRPSPSRKDLPYRFPTPTQQTTSTKPTIPITTPATPANSITTPVAPRSPSPKRTEPLPAPTPIRPINPLHLSATSRSPPPPKPSSPKSPNLSPPKPSSPASLLSSLPPSSPPSSLPSSRSPSPTPSTESSSSSASTVIIDGFVPAQAPIPSFAQVASKPAHPIRITQRRLKESSEMETIRVSFNNHPLAHRPLPRAPPPTPTSESARKEAFKNCNKSVNKSLAQIKEAIRSNRAAAEKLKSASVAAKPSPPTESPPPPPQFPNPSNVQGFFSPPTGTKGYAPLLIPFSALALLFTSLDKEA</sequence>
<proteinExistence type="predicted"/>
<keyword evidence="3" id="KW-1185">Reference proteome</keyword>
<evidence type="ECO:0000313" key="3">
    <source>
        <dbReference type="Proteomes" id="UP000027195"/>
    </source>
</evidence>
<dbReference type="HOGENOM" id="CLU_648880_0_0_1"/>
<reference evidence="3" key="1">
    <citation type="journal article" date="2014" name="Proc. Natl. Acad. Sci. U.S.A.">
        <title>Extensive sampling of basidiomycete genomes demonstrates inadequacy of the white-rot/brown-rot paradigm for wood decay fungi.</title>
        <authorList>
            <person name="Riley R."/>
            <person name="Salamov A.A."/>
            <person name="Brown D.W."/>
            <person name="Nagy L.G."/>
            <person name="Floudas D."/>
            <person name="Held B.W."/>
            <person name="Levasseur A."/>
            <person name="Lombard V."/>
            <person name="Morin E."/>
            <person name="Otillar R."/>
            <person name="Lindquist E.A."/>
            <person name="Sun H."/>
            <person name="LaButti K.M."/>
            <person name="Schmutz J."/>
            <person name="Jabbour D."/>
            <person name="Luo H."/>
            <person name="Baker S.E."/>
            <person name="Pisabarro A.G."/>
            <person name="Walton J.D."/>
            <person name="Blanchette R.A."/>
            <person name="Henrissat B."/>
            <person name="Martin F."/>
            <person name="Cullen D."/>
            <person name="Hibbett D.S."/>
            <person name="Grigoriev I.V."/>
        </authorList>
    </citation>
    <scope>NUCLEOTIDE SEQUENCE [LARGE SCALE GENOMIC DNA]</scope>
    <source>
        <strain evidence="3">FD-172 SS1</strain>
    </source>
</reference>
<feature type="compositionally biased region" description="Pro residues" evidence="1">
    <location>
        <begin position="370"/>
        <end position="384"/>
    </location>
</feature>
<feature type="region of interest" description="Disordered" evidence="1">
    <location>
        <begin position="120"/>
        <end position="257"/>
    </location>
</feature>
<feature type="compositionally biased region" description="Low complexity" evidence="1">
    <location>
        <begin position="237"/>
        <end position="257"/>
    </location>
</feature>
<dbReference type="EMBL" id="KL198024">
    <property type="protein sequence ID" value="KDQ17283.1"/>
    <property type="molecule type" value="Genomic_DNA"/>
</dbReference>
<protein>
    <submittedName>
        <fullName evidence="2">Uncharacterized protein</fullName>
    </submittedName>
</protein>
<dbReference type="STRING" id="930990.A0A067MNE9"/>
<feature type="compositionally biased region" description="Low complexity" evidence="1">
    <location>
        <begin position="1"/>
        <end position="13"/>
    </location>
</feature>
<dbReference type="InParanoid" id="A0A067MNE9"/>
<feature type="region of interest" description="Disordered" evidence="1">
    <location>
        <begin position="1"/>
        <end position="21"/>
    </location>
</feature>
<feature type="compositionally biased region" description="Low complexity" evidence="1">
    <location>
        <begin position="137"/>
        <end position="165"/>
    </location>
</feature>
<name>A0A067MNE9_BOTB1</name>
<feature type="compositionally biased region" description="Pro residues" evidence="1">
    <location>
        <begin position="199"/>
        <end position="219"/>
    </location>
</feature>
<accession>A0A067MNE9</accession>
<dbReference type="Proteomes" id="UP000027195">
    <property type="component" value="Unassembled WGS sequence"/>
</dbReference>
<evidence type="ECO:0000313" key="2">
    <source>
        <dbReference type="EMBL" id="KDQ17283.1"/>
    </source>
</evidence>
<dbReference type="AlphaFoldDB" id="A0A067MNE9"/>
<gene>
    <name evidence="2" type="ORF">BOTBODRAFT_172339</name>
</gene>
<evidence type="ECO:0000256" key="1">
    <source>
        <dbReference type="SAM" id="MobiDB-lite"/>
    </source>
</evidence>
<feature type="region of interest" description="Disordered" evidence="1">
    <location>
        <begin position="307"/>
        <end position="332"/>
    </location>
</feature>
<dbReference type="PRINTS" id="PR01217">
    <property type="entry name" value="PRICHEXTENSN"/>
</dbReference>